<sequence>MEDIINHPHDTPTMEDIISHSHDTFTHFRRRGMVPLLTDGPAPFPRHRDDVPDPANVQGDIIYLFPKVAENFIFFRISNVAQFQRDLATFNPTHAKQVYENLEAIHEAKTRKGPWVKIVQKQIAFSRRGLTVLGLTEKTGDNRFDVYAMRDNKKFLGDGMPWDPVFDKPNPDPVNGTANKDLGAIHGVITIAGSDDKMCEDATNETLTHFGGAIESHHVVVLRGRTRPGQFKGHEHFGYQDGISQPAMRKLIAPLPGQIQVDAGVVIAGYKGDPALERRPKWVKDGSFMAFRKLEQLVPEFEGYVVKNGKRWREFVPKVNADPPLSDGEGASLWGARMFGRYRSGAPLALTPVRDNPAMAADPLENNNFDYTVPNYDEPTDIRCPFTAHTRKTAPRNLDPYLSKRFLEAGSIVRAGLPYGPEVTDAENASGTSSEADNLKRGLLFVCYQSDLDSGFVRQTVGYANNDFFPTVSLIPDHHGQDPILGGPPAPVHAAAQTPIPAAQPGDAVTVIVQGKDEQQLEVSGFASPSYAGGQSPPGIPQEFFVNSRGGEYFFVPSISTLKDISNAHRR</sequence>
<dbReference type="GO" id="GO:0004601">
    <property type="term" value="F:peroxidase activity"/>
    <property type="evidence" value="ECO:0007669"/>
    <property type="project" value="UniProtKB-KW"/>
</dbReference>
<feature type="domain" description="DyP dimeric alpha+beta barrel" evidence="8">
    <location>
        <begin position="56"/>
        <end position="228"/>
    </location>
</feature>
<dbReference type="OrthoDB" id="3207336at2759"/>
<evidence type="ECO:0000259" key="8">
    <source>
        <dbReference type="Pfam" id="PF21105"/>
    </source>
</evidence>
<dbReference type="GO" id="GO:0020037">
    <property type="term" value="F:heme binding"/>
    <property type="evidence" value="ECO:0007669"/>
    <property type="project" value="InterPro"/>
</dbReference>
<dbReference type="Pfam" id="PF21105">
    <property type="entry name" value="DyP_N"/>
    <property type="match status" value="1"/>
</dbReference>
<proteinExistence type="inferred from homology"/>
<organism evidence="9 10">
    <name type="scientific">Rhizopogon vesiculosus</name>
    <dbReference type="NCBI Taxonomy" id="180088"/>
    <lineage>
        <taxon>Eukaryota</taxon>
        <taxon>Fungi</taxon>
        <taxon>Dikarya</taxon>
        <taxon>Basidiomycota</taxon>
        <taxon>Agaricomycotina</taxon>
        <taxon>Agaricomycetes</taxon>
        <taxon>Agaricomycetidae</taxon>
        <taxon>Boletales</taxon>
        <taxon>Suillineae</taxon>
        <taxon>Rhizopogonaceae</taxon>
        <taxon>Rhizopogon</taxon>
    </lineage>
</organism>
<dbReference type="SUPFAM" id="SSF54909">
    <property type="entry name" value="Dimeric alpha+beta barrel"/>
    <property type="match status" value="1"/>
</dbReference>
<evidence type="ECO:0000313" key="10">
    <source>
        <dbReference type="Proteomes" id="UP000183567"/>
    </source>
</evidence>
<dbReference type="NCBIfam" id="TIGR01413">
    <property type="entry name" value="Dyp_perox_fam"/>
    <property type="match status" value="1"/>
</dbReference>
<evidence type="ECO:0000256" key="3">
    <source>
        <dbReference type="ARBA" id="ARBA00022617"/>
    </source>
</evidence>
<evidence type="ECO:0000256" key="4">
    <source>
        <dbReference type="ARBA" id="ARBA00022723"/>
    </source>
</evidence>
<evidence type="ECO:0000256" key="1">
    <source>
        <dbReference type="ARBA" id="ARBA00001970"/>
    </source>
</evidence>
<keyword evidence="5" id="KW-0560">Oxidoreductase</keyword>
<dbReference type="EMBL" id="LVVM01003390">
    <property type="protein sequence ID" value="OJA15034.1"/>
    <property type="molecule type" value="Genomic_DNA"/>
</dbReference>
<dbReference type="GO" id="GO:0005829">
    <property type="term" value="C:cytosol"/>
    <property type="evidence" value="ECO:0007669"/>
    <property type="project" value="TreeGrafter"/>
</dbReference>
<name>A0A1J8QZX4_9AGAM</name>
<keyword evidence="4" id="KW-0479">Metal-binding</keyword>
<comment type="cofactor">
    <cofactor evidence="1">
        <name>heme b</name>
        <dbReference type="ChEBI" id="CHEBI:60344"/>
    </cofactor>
</comment>
<dbReference type="InterPro" id="IPR011008">
    <property type="entry name" value="Dimeric_a/b-barrel"/>
</dbReference>
<dbReference type="PANTHER" id="PTHR30521">
    <property type="entry name" value="DEFERROCHELATASE/PEROXIDASE"/>
    <property type="match status" value="1"/>
</dbReference>
<evidence type="ECO:0000256" key="7">
    <source>
        <dbReference type="ARBA" id="ARBA00025737"/>
    </source>
</evidence>
<dbReference type="STRING" id="180088.A0A1J8QZX4"/>
<dbReference type="Proteomes" id="UP000183567">
    <property type="component" value="Unassembled WGS sequence"/>
</dbReference>
<dbReference type="AlphaFoldDB" id="A0A1J8QZX4"/>
<dbReference type="InterPro" id="IPR006314">
    <property type="entry name" value="Dyp_peroxidase"/>
</dbReference>
<dbReference type="PROSITE" id="PS51404">
    <property type="entry name" value="DYP_PEROXIDASE"/>
    <property type="match status" value="1"/>
</dbReference>
<comment type="caution">
    <text evidence="9">The sequence shown here is derived from an EMBL/GenBank/DDBJ whole genome shotgun (WGS) entry which is preliminary data.</text>
</comment>
<reference evidence="9 10" key="1">
    <citation type="submission" date="2016-03" db="EMBL/GenBank/DDBJ databases">
        <title>Comparative genomics of the ectomycorrhizal sister species Rhizopogon vinicolor and Rhizopogon vesiculosus (Basidiomycota: Boletales) reveals a divergence of the mating type B locus.</title>
        <authorList>
            <person name="Mujic A.B."/>
            <person name="Kuo A."/>
            <person name="Tritt A."/>
            <person name="Lipzen A."/>
            <person name="Chen C."/>
            <person name="Johnson J."/>
            <person name="Sharma A."/>
            <person name="Barry K."/>
            <person name="Grigoriev I.V."/>
            <person name="Spatafora J.W."/>
        </authorList>
    </citation>
    <scope>NUCLEOTIDE SEQUENCE [LARGE SCALE GENOMIC DNA]</scope>
    <source>
        <strain evidence="9 10">AM-OR11-056</strain>
    </source>
</reference>
<dbReference type="GO" id="GO:0046872">
    <property type="term" value="F:metal ion binding"/>
    <property type="evidence" value="ECO:0007669"/>
    <property type="project" value="UniProtKB-KW"/>
</dbReference>
<keyword evidence="10" id="KW-1185">Reference proteome</keyword>
<gene>
    <name evidence="9" type="ORF">AZE42_05242</name>
</gene>
<dbReference type="PANTHER" id="PTHR30521:SF4">
    <property type="entry name" value="DEFERROCHELATASE"/>
    <property type="match status" value="1"/>
</dbReference>
<accession>A0A1J8QZX4</accession>
<evidence type="ECO:0000313" key="9">
    <source>
        <dbReference type="EMBL" id="OJA15034.1"/>
    </source>
</evidence>
<evidence type="ECO:0000256" key="5">
    <source>
        <dbReference type="ARBA" id="ARBA00023002"/>
    </source>
</evidence>
<keyword evidence="2" id="KW-0575">Peroxidase</keyword>
<comment type="similarity">
    <text evidence="7">Belongs to the DyP-type peroxidase family.</text>
</comment>
<evidence type="ECO:0000256" key="6">
    <source>
        <dbReference type="ARBA" id="ARBA00023004"/>
    </source>
</evidence>
<dbReference type="InterPro" id="IPR049509">
    <property type="entry name" value="DyP_N"/>
</dbReference>
<evidence type="ECO:0000256" key="2">
    <source>
        <dbReference type="ARBA" id="ARBA00022559"/>
    </source>
</evidence>
<keyword evidence="3" id="KW-0349">Heme</keyword>
<protein>
    <recommendedName>
        <fullName evidence="8">DyP dimeric alpha+beta barrel domain-containing protein</fullName>
    </recommendedName>
</protein>
<keyword evidence="6" id="KW-0408">Iron</keyword>